<evidence type="ECO:0000313" key="8">
    <source>
        <dbReference type="Proteomes" id="UP000245202"/>
    </source>
</evidence>
<dbReference type="Gene3D" id="1.20.1270.90">
    <property type="entry name" value="AF1782-like"/>
    <property type="match status" value="2"/>
</dbReference>
<evidence type="ECO:0000256" key="4">
    <source>
        <dbReference type="SAM" id="Coils"/>
    </source>
</evidence>
<dbReference type="InterPro" id="IPR002102">
    <property type="entry name" value="Cohesin_dom"/>
</dbReference>
<dbReference type="Gene3D" id="2.60.40.680">
    <property type="match status" value="1"/>
</dbReference>
<evidence type="ECO:0000313" key="7">
    <source>
        <dbReference type="EMBL" id="GBG11225.1"/>
    </source>
</evidence>
<evidence type="ECO:0000256" key="1">
    <source>
        <dbReference type="ARBA" id="ARBA00004613"/>
    </source>
</evidence>
<keyword evidence="3" id="KW-0732">Signal</keyword>
<feature type="domain" description="Cohesin" evidence="5">
    <location>
        <begin position="1553"/>
        <end position="1673"/>
    </location>
</feature>
<dbReference type="EMBL" id="BDQX01000390">
    <property type="protein sequence ID" value="GBG11225.1"/>
    <property type="molecule type" value="Genomic_DNA"/>
</dbReference>
<dbReference type="Gene3D" id="2.60.120.560">
    <property type="entry name" value="Exo-inulinase, domain 1"/>
    <property type="match status" value="1"/>
</dbReference>
<evidence type="ECO:0000259" key="5">
    <source>
        <dbReference type="Pfam" id="PF00963"/>
    </source>
</evidence>
<sequence length="1924" mass="211323">MFAIHKLKRLFICFLVASILLSGLGFSGVPGLRMAEVKAATVHYVPVADATVRGGTYEDTNFGTSGTLEVKNDTNATYARKSFLRFNYSEFLDNDVQQAKVKLHILAKGTDASRTVGIFGLTGSDQQWEEGSMTWNNAPATATLLQEINIANTDTVVEFDVTDYIRSQMTNRTAAFMLAINSTASSESHVNFYSREANMKPELILTARNYDTFTSLRLLLTNRNIHVHGATEYRVVATTANGKKVDVTDSASVTALQTDKLSVDTRTKKITGVSAGISKVAAVLGGLSHSVALNINNFDETPIRVAGQVVVSEDFEGATPSFVPHNDVAIAVLEDGPGNHALMIDGIGGIKRTLEIEGEYGNSDADSEYMLEADVKQINSNAGSNGGISFHLRNSGDNRDYVFRYMDTLKYNSATRRYDATQPAYRDRIGITRNNANPINEWYYGSFHSTEAGVLNKTSRSFNDAYVKMSAMISNRLISQYPYNGSPSSMFDNLVFSVDAPDGVKRVSTTTLISEGDSSSGVDFISSGKYVTTLTKGKAYLQTENTKAYFDNLKVTKLHTARGLQLLIKDSIVAPGQTTDFEVRAYTSASAYTVIPNNKVIFGTLPASLGFDREAGTITPTAAGEYDITVTAADVLNPYRIKTYTAKLTVMSGEIVETFGDPGMRTVAQPEFFSVPGADLVIDDATGNQVYRLSNGISRLMGNEDWTNYEIEGKIKIVTPRLDESDYNTAFEILMRRKAIQSEYLGQGGYPFVYRILSNNEDNYMRINTSPGPKVNIVDDGWHTFSAKAVDNQYIFSLDDVVQYYASGAEMSGGFAFRAENCVVYMDDIRIKKLSGGSQFEGEPVSITAERSNLEVNLYDTVDLAELTAIKAHDGGGQSKYITKDPGLRFTMKSGADKAELFGGDTFRFKSNASATDTITIEAAYRDKRLDLIVSPVVPALSEIDYIKGGTQIRQENLLYKMRSAYETSDRPPYAKHLMYLTEIFGKMMLNPEEKNYDDAVNWMIDEVIWDEGRPNGRANGAADFFIAQLLILYNMLDGKADVSEEVWLRLAHLLQEIDYSNPTEFMSENHRLIYFASGYLVSELWPDAMMWNGKTGLENQTMFTGYLRDWMNIRLKNGMGEYDSISYYGIDIGGLSMLYTFAKDETVKQMAFDMLDYLMADMAVDSLDGNMGGAHGRTYVGSPKTMLYGHSNYVMDFLFDNAIVDVDEEYAEINVQAGLLPISDYRPSDVLYALNRDRDKRLTNKEKKSVYTIPDIPSREKTETLKKYTHVTPDYTLGSVVQQEIAPFTGQDFQGFQEVPWSLTFGKSMDAVIFDSHPGPNETDTGSPHAYWNGDFKSMTYKYFQEENVIVGMHKITNYAQFSHFWIPRKQLDEVVETEGWVFVRKNDVYAAIKMLKDGVVNDIAQYSWTKSGRWVDIEAKINSANTAFVMEVADSVEFPGTFESFITAILDNENAHPISFVINNGYYIQYQGLNGKMIKLDYSSDAREIDGVPVDFGAYKSHDATSSNGETFMSAEWNSGEIVISHSGLSRVIRPFEEETNVEPHAAEAALAVNAPEKMPGQEIELTVGVNHVETDFTALEVIVHYDPEVLEFTTTQDGDAVMLADEAIESLHPNYAIAGAVRADLGQIYILMFTSGNQHALSGTEPLFKLHGQVKEDAAIGEATTVALSGFELSFEGAVRLPDTAQAAVNIQIVASVEAADKTALLAAIASAETLLQHAVIGTAPGQYPASAKSALEQTIQSAKNVRDQADAAQSAVDQAAAALHAAVQQFANSVIPVVPAELTALNAKIAQVQGIYDQAQTGTKLGQYPEAAKTALLQALNAAKAVRDNGLSGQGNVNAAAAALETARQTFSATLITLVEGATKVSIRDLSIIAQYFGIKVGEQGWDKVAAADIGGVGEITIETLAGVARMILDDWMTRQ</sequence>
<proteinExistence type="predicted"/>
<dbReference type="SUPFAM" id="SSF49384">
    <property type="entry name" value="Carbohydrate-binding domain"/>
    <property type="match status" value="1"/>
</dbReference>
<dbReference type="Pfam" id="PF07554">
    <property type="entry name" value="FIVAR"/>
    <property type="match status" value="2"/>
</dbReference>
<reference evidence="7 8" key="1">
    <citation type="submission" date="2017-08" db="EMBL/GenBank/DDBJ databases">
        <title>Substantial Increase in Enzyme Production by Combined Drug-Resistance Mutations in Paenibacillus agaridevorans.</title>
        <authorList>
            <person name="Tanaka Y."/>
            <person name="Funane K."/>
            <person name="Hosaka T."/>
            <person name="Shiwa Y."/>
            <person name="Fujita N."/>
            <person name="Miyazaki T."/>
            <person name="Yoshikawa H."/>
            <person name="Murakami K."/>
            <person name="Kasahara K."/>
            <person name="Inaoka T."/>
            <person name="Hiraga Y."/>
            <person name="Ochi K."/>
        </authorList>
    </citation>
    <scope>NUCLEOTIDE SEQUENCE [LARGE SCALE GENOMIC DNA]</scope>
    <source>
        <strain evidence="7 8">T-3040</strain>
    </source>
</reference>
<name>A0A2R5EYM8_9BACL</name>
<keyword evidence="8" id="KW-1185">Reference proteome</keyword>
<dbReference type="GO" id="GO:0030246">
    <property type="term" value="F:carbohydrate binding"/>
    <property type="evidence" value="ECO:0007669"/>
    <property type="project" value="InterPro"/>
</dbReference>
<evidence type="ECO:0000256" key="3">
    <source>
        <dbReference type="ARBA" id="ARBA00022729"/>
    </source>
</evidence>
<dbReference type="Pfam" id="PF24517">
    <property type="entry name" value="CBM96"/>
    <property type="match status" value="1"/>
</dbReference>
<keyword evidence="4" id="KW-0175">Coiled coil</keyword>
<organism evidence="7 8">
    <name type="scientific">Paenibacillus agaridevorans</name>
    <dbReference type="NCBI Taxonomy" id="171404"/>
    <lineage>
        <taxon>Bacteria</taxon>
        <taxon>Bacillati</taxon>
        <taxon>Bacillota</taxon>
        <taxon>Bacilli</taxon>
        <taxon>Bacillales</taxon>
        <taxon>Paenibacillaceae</taxon>
        <taxon>Paenibacillus</taxon>
    </lineage>
</organism>
<dbReference type="RefSeq" id="WP_108995568.1">
    <property type="nucleotide sequence ID" value="NZ_BDQX01000390.1"/>
</dbReference>
<evidence type="ECO:0000256" key="2">
    <source>
        <dbReference type="ARBA" id="ARBA00022525"/>
    </source>
</evidence>
<dbReference type="Pfam" id="PF00963">
    <property type="entry name" value="Cohesin"/>
    <property type="match status" value="1"/>
</dbReference>
<dbReference type="Gene3D" id="2.60.40.1080">
    <property type="match status" value="1"/>
</dbReference>
<accession>A0A2R5EYM8</accession>
<dbReference type="GO" id="GO:0000272">
    <property type="term" value="P:polysaccharide catabolic process"/>
    <property type="evidence" value="ECO:0007669"/>
    <property type="project" value="InterPro"/>
</dbReference>
<feature type="domain" description="Carbohydrate-binding module family 96" evidence="6">
    <location>
        <begin position="41"/>
        <end position="206"/>
    </location>
</feature>
<comment type="caution">
    <text evidence="7">The sequence shown here is derived from an EMBL/GenBank/DDBJ whole genome shotgun (WGS) entry which is preliminary data.</text>
</comment>
<dbReference type="Proteomes" id="UP000245202">
    <property type="component" value="Unassembled WGS sequence"/>
</dbReference>
<comment type="subcellular location">
    <subcellularLocation>
        <location evidence="1">Secreted</location>
    </subcellularLocation>
</comment>
<feature type="coiled-coil region" evidence="4">
    <location>
        <begin position="1736"/>
        <end position="1766"/>
    </location>
</feature>
<dbReference type="CDD" id="cd08547">
    <property type="entry name" value="Type_II_cohesin"/>
    <property type="match status" value="1"/>
</dbReference>
<dbReference type="InterPro" id="IPR055372">
    <property type="entry name" value="CBM96"/>
</dbReference>
<dbReference type="NCBIfam" id="NF033679">
    <property type="entry name" value="DNRLRE_dom"/>
    <property type="match status" value="1"/>
</dbReference>
<protein>
    <submittedName>
        <fullName evidence="7">Uncharacterized protein</fullName>
    </submittedName>
</protein>
<keyword evidence="2" id="KW-0964">Secreted</keyword>
<evidence type="ECO:0000259" key="6">
    <source>
        <dbReference type="Pfam" id="PF24517"/>
    </source>
</evidence>
<dbReference type="InterPro" id="IPR008965">
    <property type="entry name" value="CBM2/CBM3_carb-bd_dom_sf"/>
</dbReference>
<dbReference type="GO" id="GO:0005576">
    <property type="term" value="C:extracellular region"/>
    <property type="evidence" value="ECO:0007669"/>
    <property type="project" value="UniProtKB-SubCell"/>
</dbReference>
<gene>
    <name evidence="7" type="ORF">PAT3040_06017</name>
</gene>